<dbReference type="EMBL" id="JAMYRI010000040">
    <property type="protein sequence ID" value="MER9288507.1"/>
    <property type="molecule type" value="Genomic_DNA"/>
</dbReference>
<keyword evidence="2" id="KW-1185">Reference proteome</keyword>
<dbReference type="Proteomes" id="UP001480082">
    <property type="component" value="Unassembled WGS sequence"/>
</dbReference>
<sequence length="233" mass="25390">MMQAESIMTKPVITTDANATIAEGVELMLSNKVSCLPVTNSDGTLVGIVSKSDFLRREELGTQRVRPRWLEFDLGPGTTANDYMRSNGRIIHEVMTTHVISAPPGASIADIVDLMMQHRINNVPIVDRERVVGIITRTDLLLVLIRAIPKQGTPPPDDDLIRKAILAELQPQTWSGGDLIDVRVSNGFVELKGAIVDERQRKAAIVAAEKVAGVGQVKDGLFLNTDPFSVMVS</sequence>
<protein>
    <submittedName>
        <fullName evidence="1">CBS domain-containing protein</fullName>
    </submittedName>
</protein>
<reference evidence="1 2" key="1">
    <citation type="journal article" date="2024" name="Proc. Natl. Acad. Sci. U.S.A.">
        <title>The evolutionary genomics of adaptation to stress in wild rhizobium bacteria.</title>
        <authorList>
            <person name="Kehlet-Delgado H."/>
            <person name="Montoya A.P."/>
            <person name="Jensen K.T."/>
            <person name="Wendlandt C.E."/>
            <person name="Dexheimer C."/>
            <person name="Roberts M."/>
            <person name="Torres Martinez L."/>
            <person name="Friesen M.L."/>
            <person name="Griffitts J.S."/>
            <person name="Porter S.S."/>
        </authorList>
    </citation>
    <scope>NUCLEOTIDE SEQUENCE [LARGE SCALE GENOMIC DNA]</scope>
    <source>
        <strain evidence="1 2">M0468</strain>
    </source>
</reference>
<gene>
    <name evidence="1" type="ORF">NKI81_32320</name>
</gene>
<evidence type="ECO:0000313" key="2">
    <source>
        <dbReference type="Proteomes" id="UP001480082"/>
    </source>
</evidence>
<accession>A0ACC6T9A6</accession>
<organism evidence="1 2">
    <name type="scientific">Mesorhizobium australicum</name>
    <dbReference type="NCBI Taxonomy" id="536018"/>
    <lineage>
        <taxon>Bacteria</taxon>
        <taxon>Pseudomonadati</taxon>
        <taxon>Pseudomonadota</taxon>
        <taxon>Alphaproteobacteria</taxon>
        <taxon>Hyphomicrobiales</taxon>
        <taxon>Phyllobacteriaceae</taxon>
        <taxon>Mesorhizobium</taxon>
    </lineage>
</organism>
<name>A0ACC6T9A6_9HYPH</name>
<evidence type="ECO:0000313" key="1">
    <source>
        <dbReference type="EMBL" id="MER9288507.1"/>
    </source>
</evidence>
<proteinExistence type="predicted"/>
<comment type="caution">
    <text evidence="1">The sequence shown here is derived from an EMBL/GenBank/DDBJ whole genome shotgun (WGS) entry which is preliminary data.</text>
</comment>